<dbReference type="AlphaFoldDB" id="A0A8X6KC63"/>
<comment type="caution">
    <text evidence="1">The sequence shown here is derived from an EMBL/GenBank/DDBJ whole genome shotgun (WGS) entry which is preliminary data.</text>
</comment>
<gene>
    <name evidence="1" type="ORF">TNCT_499001</name>
</gene>
<evidence type="ECO:0000313" key="1">
    <source>
        <dbReference type="EMBL" id="GFQ68596.1"/>
    </source>
</evidence>
<sequence length="119" mass="13725">MNIEKRPASFYCIKSTEQQVEALIRVDLRMTIDSIVTARGYSRDLAYSIMQDRLNLRKMCTLGSSATDRGTQKYKNQMGICFNLFGPQKQHLGGKQLADDHDIQHEVLLRMTQQPKEFL</sequence>
<evidence type="ECO:0000313" key="2">
    <source>
        <dbReference type="Proteomes" id="UP000887116"/>
    </source>
</evidence>
<reference evidence="1" key="1">
    <citation type="submission" date="2020-07" db="EMBL/GenBank/DDBJ databases">
        <title>Multicomponent nature underlies the extraordinary mechanical properties of spider dragline silk.</title>
        <authorList>
            <person name="Kono N."/>
            <person name="Nakamura H."/>
            <person name="Mori M."/>
            <person name="Yoshida Y."/>
            <person name="Ohtoshi R."/>
            <person name="Malay A.D."/>
            <person name="Moran D.A.P."/>
            <person name="Tomita M."/>
            <person name="Numata K."/>
            <person name="Arakawa K."/>
        </authorList>
    </citation>
    <scope>NUCLEOTIDE SEQUENCE</scope>
</reference>
<dbReference type="OrthoDB" id="10042427at2759"/>
<accession>A0A8X6KC63</accession>
<name>A0A8X6KC63_TRICU</name>
<keyword evidence="2" id="KW-1185">Reference proteome</keyword>
<dbReference type="EMBL" id="BMAO01020603">
    <property type="protein sequence ID" value="GFQ68596.1"/>
    <property type="molecule type" value="Genomic_DNA"/>
</dbReference>
<proteinExistence type="predicted"/>
<protein>
    <submittedName>
        <fullName evidence="1">Uncharacterized protein</fullName>
    </submittedName>
</protein>
<dbReference type="Proteomes" id="UP000887116">
    <property type="component" value="Unassembled WGS sequence"/>
</dbReference>
<organism evidence="1 2">
    <name type="scientific">Trichonephila clavata</name>
    <name type="common">Joro spider</name>
    <name type="synonym">Nephila clavata</name>
    <dbReference type="NCBI Taxonomy" id="2740835"/>
    <lineage>
        <taxon>Eukaryota</taxon>
        <taxon>Metazoa</taxon>
        <taxon>Ecdysozoa</taxon>
        <taxon>Arthropoda</taxon>
        <taxon>Chelicerata</taxon>
        <taxon>Arachnida</taxon>
        <taxon>Araneae</taxon>
        <taxon>Araneomorphae</taxon>
        <taxon>Entelegynae</taxon>
        <taxon>Araneoidea</taxon>
        <taxon>Nephilidae</taxon>
        <taxon>Trichonephila</taxon>
    </lineage>
</organism>